<dbReference type="InterPro" id="IPR036514">
    <property type="entry name" value="SGNH_hydro_sf"/>
</dbReference>
<dbReference type="STRING" id="1122997.GCA_000425285_00618"/>
<dbReference type="Gene3D" id="3.40.50.1110">
    <property type="entry name" value="SGNH hydrolase"/>
    <property type="match status" value="1"/>
</dbReference>
<reference evidence="2 3" key="1">
    <citation type="submission" date="2018-12" db="EMBL/GenBank/DDBJ databases">
        <authorList>
            <consortium name="Pathogen Informatics"/>
        </authorList>
    </citation>
    <scope>NUCLEOTIDE SEQUENCE [LARGE SCALE GENOMIC DNA]</scope>
    <source>
        <strain evidence="2 3">NCTC13652</strain>
    </source>
</reference>
<dbReference type="RefSeq" id="WP_051238120.1">
    <property type="nucleotide sequence ID" value="NZ_LR134473.1"/>
</dbReference>
<organism evidence="2 3">
    <name type="scientific">Acidipropionibacterium jensenii</name>
    <dbReference type="NCBI Taxonomy" id="1749"/>
    <lineage>
        <taxon>Bacteria</taxon>
        <taxon>Bacillati</taxon>
        <taxon>Actinomycetota</taxon>
        <taxon>Actinomycetes</taxon>
        <taxon>Propionibacteriales</taxon>
        <taxon>Propionibacteriaceae</taxon>
        <taxon>Acidipropionibacterium</taxon>
    </lineage>
</organism>
<evidence type="ECO:0000313" key="2">
    <source>
        <dbReference type="EMBL" id="VEI01985.1"/>
    </source>
</evidence>
<dbReference type="OrthoDB" id="7064934at2"/>
<dbReference type="AlphaFoldDB" id="A0A3S5EV09"/>
<keyword evidence="3" id="KW-1185">Reference proteome</keyword>
<keyword evidence="1" id="KW-0732">Signal</keyword>
<evidence type="ECO:0008006" key="4">
    <source>
        <dbReference type="Google" id="ProtNLM"/>
    </source>
</evidence>
<dbReference type="SUPFAM" id="SSF52266">
    <property type="entry name" value="SGNH hydrolase"/>
    <property type="match status" value="1"/>
</dbReference>
<evidence type="ECO:0000256" key="1">
    <source>
        <dbReference type="SAM" id="SignalP"/>
    </source>
</evidence>
<dbReference type="EMBL" id="LR134473">
    <property type="protein sequence ID" value="VEI01985.1"/>
    <property type="molecule type" value="Genomic_DNA"/>
</dbReference>
<accession>A0A3S5EV09</accession>
<protein>
    <recommendedName>
        <fullName evidence="4">SGNH/GDSL hydrolase family protein</fullName>
    </recommendedName>
</protein>
<dbReference type="Proteomes" id="UP000277858">
    <property type="component" value="Chromosome"/>
</dbReference>
<evidence type="ECO:0000313" key="3">
    <source>
        <dbReference type="Proteomes" id="UP000277858"/>
    </source>
</evidence>
<feature type="chain" id="PRO_5039367802" description="SGNH/GDSL hydrolase family protein" evidence="1">
    <location>
        <begin position="23"/>
        <end position="277"/>
    </location>
</feature>
<name>A0A3S5EV09_9ACTN</name>
<sequence length="277" mass="29663">MTRKLLLVALAVTLVVVAAASARVLHGRSATVPAAVEKKTPTATELASFSDRKIFFGHQSVGMNIIDGLQATYSPSGRPTLTVVESRTAPARTGGYLAHAPMGVNGDPIGKFADFTTVMNGSMGKAVDVAMLKLCYVDVTAQTDVDALFKKYSAMMAQLEAAHPDVTFIYTTVPLTTDRGWKQKMKSWLGRDDQMGPADNAARERFNQLVRKQYSQTGRFFDIAAVESTMDSAPAERKRDGVPYYVLNNGLAADPGHLNGVGSRAAAAEFVSVVAAQ</sequence>
<proteinExistence type="predicted"/>
<gene>
    <name evidence="2" type="ORF">NCTC13652_00150</name>
</gene>
<feature type="signal peptide" evidence="1">
    <location>
        <begin position="1"/>
        <end position="22"/>
    </location>
</feature>